<dbReference type="InParanoid" id="E3LKY5"/>
<feature type="transmembrane region" description="Helical" evidence="1">
    <location>
        <begin position="542"/>
        <end position="565"/>
    </location>
</feature>
<feature type="transmembrane region" description="Helical" evidence="1">
    <location>
        <begin position="466"/>
        <end position="482"/>
    </location>
</feature>
<evidence type="ECO:0000313" key="3">
    <source>
        <dbReference type="Proteomes" id="UP000008281"/>
    </source>
</evidence>
<feature type="transmembrane region" description="Helical" evidence="1">
    <location>
        <begin position="441"/>
        <end position="459"/>
    </location>
</feature>
<dbReference type="OrthoDB" id="5852718at2759"/>
<protein>
    <submittedName>
        <fullName evidence="2">Uncharacterized protein</fullName>
    </submittedName>
</protein>
<keyword evidence="1" id="KW-0812">Transmembrane</keyword>
<dbReference type="Proteomes" id="UP000008281">
    <property type="component" value="Unassembled WGS sequence"/>
</dbReference>
<feature type="transmembrane region" description="Helical" evidence="1">
    <location>
        <begin position="278"/>
        <end position="300"/>
    </location>
</feature>
<keyword evidence="3" id="KW-1185">Reference proteome</keyword>
<sequence length="720" mass="84095">MDTIDFFQPKWLLRYYDVIGVCSLVLNSLGLYLLLFETLKLGRFRYYLMLLQISCALTDVHLTFLMKPVTLCPFLAVYTVGALSTYFNISAHICVIMVGFFALIQLESLIFCFAKKHQALAFVLRIHILPNIMLYFYYLMCIICPFVLCGVLHHLYIPTEQQLDYIEKNFPETLPGFLSLSHFVLCIKSDNLTGFYFCLFIGGFGLCSLFLFFIIDMLGLMKDLKLRLSTATYQKHHEAIQSLMVQFFTSLMCIGPPCILLVIVFMELNHGQLASQILIAWFTSHSSVNMVCLCLFFPPYRRFFLAKSKKFVFKKFFSNYWKFSETKSRLSELLRHQLLQGITKINSFTFVTFRLRFICFLLETYDRWRHVACKYFSFDGLTSFDSGRISNTEAEMNEIDFSKPEWLINYYRAIGITSLVLNSFGMYLLVFETGRLGYFRYYLMFSQIICTLTDVHFTFLMQPIPLYPLLSIYTVGVLSSWFDISSHFCVVTSSIPTLKSPLFKIISGFIALSQLEGLVFCFGMKHQTVADILKIHIIPKPLLYFGYFKCLIAPFILCSSLQYMYMTRTEMLEYIDKNYPQLLSNYSHLTHFVLYLNTPNLSWFYICLFIGGFGLFSLFLFFIIDIFRMMKQLRLKISISTYQKHHEAIQSLLVQLFTSILCLGPPCVLAVIIFIEIKHGQLVSMVLIAWFTSHSSVNMIFLFVFFPPYQRFFVRKIRRK</sequence>
<feature type="transmembrane region" description="Helical" evidence="1">
    <location>
        <begin position="194"/>
        <end position="221"/>
    </location>
</feature>
<feature type="transmembrane region" description="Helical" evidence="1">
    <location>
        <begin position="135"/>
        <end position="157"/>
    </location>
</feature>
<accession>E3LKY5</accession>
<dbReference type="eggNOG" id="ENOG502TJD6">
    <property type="taxonomic scope" value="Eukaryota"/>
</dbReference>
<dbReference type="PANTHER" id="PTHR45830">
    <property type="entry name" value="SERPENTINE RECEPTOR, CLASS I"/>
    <property type="match status" value="1"/>
</dbReference>
<feature type="transmembrane region" description="Helical" evidence="1">
    <location>
        <begin position="242"/>
        <end position="266"/>
    </location>
</feature>
<organism evidence="3">
    <name type="scientific">Caenorhabditis remanei</name>
    <name type="common">Caenorhabditis vulgaris</name>
    <dbReference type="NCBI Taxonomy" id="31234"/>
    <lineage>
        <taxon>Eukaryota</taxon>
        <taxon>Metazoa</taxon>
        <taxon>Ecdysozoa</taxon>
        <taxon>Nematoda</taxon>
        <taxon>Chromadorea</taxon>
        <taxon>Rhabditida</taxon>
        <taxon>Rhabditina</taxon>
        <taxon>Rhabditomorpha</taxon>
        <taxon>Rhabditoidea</taxon>
        <taxon>Rhabditidae</taxon>
        <taxon>Peloderinae</taxon>
        <taxon>Caenorhabditis</taxon>
    </lineage>
</organism>
<name>E3LKY5_CAERE</name>
<feature type="transmembrane region" description="Helical" evidence="1">
    <location>
        <begin position="648"/>
        <end position="675"/>
    </location>
</feature>
<evidence type="ECO:0000313" key="2">
    <source>
        <dbReference type="EMBL" id="EFO99705.1"/>
    </source>
</evidence>
<evidence type="ECO:0000256" key="1">
    <source>
        <dbReference type="SAM" id="Phobius"/>
    </source>
</evidence>
<feature type="transmembrane region" description="Helical" evidence="1">
    <location>
        <begin position="502"/>
        <end position="522"/>
    </location>
</feature>
<feature type="transmembrane region" description="Helical" evidence="1">
    <location>
        <begin position="603"/>
        <end position="627"/>
    </location>
</feature>
<gene>
    <name evidence="2" type="ORF">CRE_18990</name>
</gene>
<feature type="transmembrane region" description="Helical" evidence="1">
    <location>
        <begin position="15"/>
        <end position="35"/>
    </location>
</feature>
<dbReference type="InterPro" id="IPR019429">
    <property type="entry name" value="7TM_GPCR_serpentine_rcpt_Sri"/>
</dbReference>
<keyword evidence="1" id="KW-0472">Membrane</keyword>
<proteinExistence type="predicted"/>
<dbReference type="Pfam" id="PF10327">
    <property type="entry name" value="7TM_GPCR_Sri"/>
    <property type="match status" value="2"/>
</dbReference>
<feature type="transmembrane region" description="Helical" evidence="1">
    <location>
        <begin position="86"/>
        <end position="114"/>
    </location>
</feature>
<feature type="transmembrane region" description="Helical" evidence="1">
    <location>
        <begin position="410"/>
        <end position="429"/>
    </location>
</feature>
<dbReference type="EMBL" id="DS268410">
    <property type="protein sequence ID" value="EFO99705.1"/>
    <property type="molecule type" value="Genomic_DNA"/>
</dbReference>
<dbReference type="HOGENOM" id="CLU_422269_0_0_1"/>
<dbReference type="PANTHER" id="PTHR45830:SF3">
    <property type="entry name" value="G PROTEIN-COUPLED RECEPTOR-RELATED"/>
    <property type="match status" value="1"/>
</dbReference>
<dbReference type="AlphaFoldDB" id="E3LKY5"/>
<feature type="transmembrane region" description="Helical" evidence="1">
    <location>
        <begin position="47"/>
        <end position="66"/>
    </location>
</feature>
<reference evidence="2" key="1">
    <citation type="submission" date="2007-07" db="EMBL/GenBank/DDBJ databases">
        <title>PCAP assembly of the Caenorhabditis remanei genome.</title>
        <authorList>
            <consortium name="The Caenorhabditis remanei Sequencing Consortium"/>
            <person name="Wilson R.K."/>
        </authorList>
    </citation>
    <scope>NUCLEOTIDE SEQUENCE [LARGE SCALE GENOMIC DNA]</scope>
    <source>
        <strain evidence="2">PB4641</strain>
    </source>
</reference>
<feature type="transmembrane region" description="Helical" evidence="1">
    <location>
        <begin position="687"/>
        <end position="709"/>
    </location>
</feature>
<keyword evidence="1" id="KW-1133">Transmembrane helix</keyword>